<dbReference type="GO" id="GO:0008270">
    <property type="term" value="F:zinc ion binding"/>
    <property type="evidence" value="ECO:0007669"/>
    <property type="project" value="UniProtKB-KW"/>
</dbReference>
<keyword evidence="1" id="KW-0479">Metal-binding</keyword>
<dbReference type="EnsemblMetazoa" id="Aqu2.1.04213_001">
    <property type="protein sequence ID" value="Aqu2.1.04213_001"/>
    <property type="gene ID" value="Aqu2.1.04213"/>
</dbReference>
<evidence type="ECO:0000256" key="1">
    <source>
        <dbReference type="ARBA" id="ARBA00022723"/>
    </source>
</evidence>
<organism evidence="6">
    <name type="scientific">Amphimedon queenslandica</name>
    <name type="common">Sponge</name>
    <dbReference type="NCBI Taxonomy" id="400682"/>
    <lineage>
        <taxon>Eukaryota</taxon>
        <taxon>Metazoa</taxon>
        <taxon>Porifera</taxon>
        <taxon>Demospongiae</taxon>
        <taxon>Heteroscleromorpha</taxon>
        <taxon>Haplosclerida</taxon>
        <taxon>Niphatidae</taxon>
        <taxon>Amphimedon</taxon>
    </lineage>
</organism>
<feature type="region of interest" description="Disordered" evidence="4">
    <location>
        <begin position="99"/>
        <end position="185"/>
    </location>
</feature>
<dbReference type="STRING" id="400682.A0A1X7SQ53"/>
<reference evidence="6" key="1">
    <citation type="submission" date="2017-05" db="UniProtKB">
        <authorList>
            <consortium name="EnsemblMetazoa"/>
        </authorList>
    </citation>
    <scope>IDENTIFICATION</scope>
</reference>
<dbReference type="PROSITE" id="PS51050">
    <property type="entry name" value="ZF_CW"/>
    <property type="match status" value="1"/>
</dbReference>
<accession>A0A1X7SQ53</accession>
<feature type="domain" description="CW-type" evidence="5">
    <location>
        <begin position="1"/>
        <end position="50"/>
    </location>
</feature>
<sequence>MADMWLPIWVQCTNEGCGHWRKLPAHIELHHVKLDVVKCSDCSLDEDPIALMAMDPLWVHSISYSPLLRYCEPLASLLVEYYPDGVGISPTTVCIQRNKQQQQQQQQQQQHEESSTSGGGIANGEALKKEEGKEEVEDTVVPSYDWLHPFNHPKEGPRGGALTPDTLEPCESKTFPEWSKQHKNM</sequence>
<dbReference type="Gene3D" id="3.30.40.100">
    <property type="match status" value="1"/>
</dbReference>
<dbReference type="OrthoDB" id="2219495at2759"/>
<evidence type="ECO:0000259" key="5">
    <source>
        <dbReference type="PROSITE" id="PS51050"/>
    </source>
</evidence>
<feature type="compositionally biased region" description="Low complexity" evidence="4">
    <location>
        <begin position="100"/>
        <end position="109"/>
    </location>
</feature>
<evidence type="ECO:0000256" key="3">
    <source>
        <dbReference type="ARBA" id="ARBA00022833"/>
    </source>
</evidence>
<evidence type="ECO:0000256" key="2">
    <source>
        <dbReference type="ARBA" id="ARBA00022771"/>
    </source>
</evidence>
<evidence type="ECO:0000256" key="4">
    <source>
        <dbReference type="SAM" id="MobiDB-lite"/>
    </source>
</evidence>
<name>A0A1X7SQ53_AMPQE</name>
<dbReference type="InParanoid" id="A0A1X7SQ53"/>
<protein>
    <recommendedName>
        <fullName evidence="5">CW-type domain-containing protein</fullName>
    </recommendedName>
</protein>
<keyword evidence="2" id="KW-0863">Zinc-finger</keyword>
<proteinExistence type="predicted"/>
<evidence type="ECO:0000313" key="6">
    <source>
        <dbReference type="EnsemblMetazoa" id="Aqu2.1.04213_001"/>
    </source>
</evidence>
<dbReference type="InterPro" id="IPR011124">
    <property type="entry name" value="Znf_CW"/>
</dbReference>
<keyword evidence="3" id="KW-0862">Zinc</keyword>
<dbReference type="AlphaFoldDB" id="A0A1X7SQ53"/>